<dbReference type="SUPFAM" id="SSF51604">
    <property type="entry name" value="Enolase C-terminal domain-like"/>
    <property type="match status" value="1"/>
</dbReference>
<keyword evidence="1" id="KW-0479">Metal-binding</keyword>
<evidence type="ECO:0000259" key="2">
    <source>
        <dbReference type="SMART" id="SM00922"/>
    </source>
</evidence>
<sequence length="296" mass="32144">MTARPELSVLLETARVVSVPLLTTFRGITNREALLFEGETGWAEWSPFLEYHDDEARTWLQAALDQGFGPKREIGEVNLNATLPAVNGSEIETLLARFGSFDTVKIKVAESGQTIEQDLSRVAEVRRLYPEAVIRLDANGGFSVEEALALAAQVGELDYFEQPCRTIGELAELRVKLSGAVRVAADESVRKVDDPMAVVYAGAADVLVLKVQPLGGVTRALELANECGLPVTVSSALETAVGLQAGFALATALGGNTAHGLGTLRLFENVDVFSNQALASEDRREWWLKRLERCFI</sequence>
<dbReference type="AlphaFoldDB" id="A0A6J6HXU7"/>
<accession>A0A6J6HXU7</accession>
<dbReference type="NCBIfam" id="NF002782">
    <property type="entry name" value="PRK02901.1"/>
    <property type="match status" value="1"/>
</dbReference>
<dbReference type="PANTHER" id="PTHR48073">
    <property type="entry name" value="O-SUCCINYLBENZOATE SYNTHASE-RELATED"/>
    <property type="match status" value="1"/>
</dbReference>
<evidence type="ECO:0000313" key="3">
    <source>
        <dbReference type="EMBL" id="CAB4616345.1"/>
    </source>
</evidence>
<dbReference type="InterPro" id="IPR036849">
    <property type="entry name" value="Enolase-like_C_sf"/>
</dbReference>
<dbReference type="SFLD" id="SFLDG00180">
    <property type="entry name" value="muconate_cycloisomerase"/>
    <property type="match status" value="1"/>
</dbReference>
<dbReference type="Pfam" id="PF13378">
    <property type="entry name" value="MR_MLE_C"/>
    <property type="match status" value="1"/>
</dbReference>
<dbReference type="CDD" id="cd03320">
    <property type="entry name" value="OSBS"/>
    <property type="match status" value="1"/>
</dbReference>
<dbReference type="GO" id="GO:0046872">
    <property type="term" value="F:metal ion binding"/>
    <property type="evidence" value="ECO:0007669"/>
    <property type="project" value="UniProtKB-KW"/>
</dbReference>
<gene>
    <name evidence="3" type="ORF">UFOPK1843_01151</name>
</gene>
<dbReference type="SFLD" id="SFLDF00009">
    <property type="entry name" value="o-succinylbenzoate_synthase"/>
    <property type="match status" value="1"/>
</dbReference>
<reference evidence="3" key="1">
    <citation type="submission" date="2020-05" db="EMBL/GenBank/DDBJ databases">
        <authorList>
            <person name="Chiriac C."/>
            <person name="Salcher M."/>
            <person name="Ghai R."/>
            <person name="Kavagutti S V."/>
        </authorList>
    </citation>
    <scope>NUCLEOTIDE SEQUENCE</scope>
</reference>
<dbReference type="EMBL" id="CAEZUR010000128">
    <property type="protein sequence ID" value="CAB4616345.1"/>
    <property type="molecule type" value="Genomic_DNA"/>
</dbReference>
<protein>
    <submittedName>
        <fullName evidence="3">Unannotated protein</fullName>
    </submittedName>
</protein>
<dbReference type="InterPro" id="IPR013342">
    <property type="entry name" value="Mandelate_racemase_C"/>
</dbReference>
<dbReference type="SFLD" id="SFLDS00001">
    <property type="entry name" value="Enolase"/>
    <property type="match status" value="1"/>
</dbReference>
<dbReference type="Pfam" id="PF18374">
    <property type="entry name" value="Enolase_like_N"/>
    <property type="match status" value="1"/>
</dbReference>
<dbReference type="PANTHER" id="PTHR48073:SF2">
    <property type="entry name" value="O-SUCCINYLBENZOATE SYNTHASE"/>
    <property type="match status" value="1"/>
</dbReference>
<evidence type="ECO:0000256" key="1">
    <source>
        <dbReference type="ARBA" id="ARBA00022723"/>
    </source>
</evidence>
<organism evidence="3">
    <name type="scientific">freshwater metagenome</name>
    <dbReference type="NCBI Taxonomy" id="449393"/>
    <lineage>
        <taxon>unclassified sequences</taxon>
        <taxon>metagenomes</taxon>
        <taxon>ecological metagenomes</taxon>
    </lineage>
</organism>
<dbReference type="SMART" id="SM00922">
    <property type="entry name" value="MR_MLE"/>
    <property type="match status" value="1"/>
</dbReference>
<feature type="domain" description="Mandelate racemase/muconate lactonizing enzyme C-terminal" evidence="2">
    <location>
        <begin position="84"/>
        <end position="180"/>
    </location>
</feature>
<name>A0A6J6HXU7_9ZZZZ</name>
<proteinExistence type="predicted"/>
<dbReference type="InterPro" id="IPR029065">
    <property type="entry name" value="Enolase_C-like"/>
</dbReference>
<dbReference type="Gene3D" id="3.20.20.120">
    <property type="entry name" value="Enolase-like C-terminal domain"/>
    <property type="match status" value="1"/>
</dbReference>